<evidence type="ECO:0000313" key="2">
    <source>
        <dbReference type="Proteomes" id="UP000729701"/>
    </source>
</evidence>
<dbReference type="EMBL" id="JAHHGZ010000046">
    <property type="protein sequence ID" value="MBW4671516.1"/>
    <property type="molecule type" value="Genomic_DNA"/>
</dbReference>
<reference evidence="1" key="2">
    <citation type="journal article" date="2022" name="Microbiol. Resour. Announc.">
        <title>Metagenome Sequencing to Explore Phylogenomics of Terrestrial Cyanobacteria.</title>
        <authorList>
            <person name="Ward R.D."/>
            <person name="Stajich J.E."/>
            <person name="Johansen J.R."/>
            <person name="Huntemann M."/>
            <person name="Clum A."/>
            <person name="Foster B."/>
            <person name="Foster B."/>
            <person name="Roux S."/>
            <person name="Palaniappan K."/>
            <person name="Varghese N."/>
            <person name="Mukherjee S."/>
            <person name="Reddy T.B.K."/>
            <person name="Daum C."/>
            <person name="Copeland A."/>
            <person name="Chen I.A."/>
            <person name="Ivanova N.N."/>
            <person name="Kyrpides N.C."/>
            <person name="Shapiro N."/>
            <person name="Eloe-Fadrosh E.A."/>
            <person name="Pietrasiak N."/>
        </authorList>
    </citation>
    <scope>NUCLEOTIDE SEQUENCE</scope>
    <source>
        <strain evidence="1">GSE-NOS-MK-12-04C</strain>
    </source>
</reference>
<dbReference type="AlphaFoldDB" id="A0A951UW92"/>
<gene>
    <name evidence="1" type="ORF">KME60_29850</name>
</gene>
<sequence>MELTPEKFDWVKFDFSNAIITGDRITKLCNKSQKETYKESRKADLSMTKIN</sequence>
<name>A0A951UW92_9CYAN</name>
<proteinExistence type="predicted"/>
<organism evidence="1 2">
    <name type="scientific">Cyanomargarita calcarea GSE-NOS-MK-12-04C</name>
    <dbReference type="NCBI Taxonomy" id="2839659"/>
    <lineage>
        <taxon>Bacteria</taxon>
        <taxon>Bacillati</taxon>
        <taxon>Cyanobacteriota</taxon>
        <taxon>Cyanophyceae</taxon>
        <taxon>Nostocales</taxon>
        <taxon>Cyanomargaritaceae</taxon>
        <taxon>Cyanomargarita</taxon>
    </lineage>
</organism>
<accession>A0A951UW92</accession>
<evidence type="ECO:0000313" key="1">
    <source>
        <dbReference type="EMBL" id="MBW4671516.1"/>
    </source>
</evidence>
<dbReference type="Proteomes" id="UP000729701">
    <property type="component" value="Unassembled WGS sequence"/>
</dbReference>
<protein>
    <submittedName>
        <fullName evidence="1">Uncharacterized protein</fullName>
    </submittedName>
</protein>
<reference evidence="1" key="1">
    <citation type="submission" date="2021-05" db="EMBL/GenBank/DDBJ databases">
        <authorList>
            <person name="Pietrasiak N."/>
            <person name="Ward R."/>
            <person name="Stajich J.E."/>
            <person name="Kurbessoian T."/>
        </authorList>
    </citation>
    <scope>NUCLEOTIDE SEQUENCE</scope>
    <source>
        <strain evidence="1">GSE-NOS-MK-12-04C</strain>
    </source>
</reference>
<comment type="caution">
    <text evidence="1">The sequence shown here is derived from an EMBL/GenBank/DDBJ whole genome shotgun (WGS) entry which is preliminary data.</text>
</comment>